<sequence>MARHPAKPARRPARRPAAPSRTAGSGRPPATAPAPEAPRVSGAAVGAFLAVLAVLGSAVFFPIGLAAGVAAVAVAGWGLAHGAGARGVRLATCAVGAATAVLSVLGMLFPPG</sequence>
<evidence type="ECO:0000313" key="4">
    <source>
        <dbReference type="Proteomes" id="UP001501195"/>
    </source>
</evidence>
<feature type="transmembrane region" description="Helical" evidence="2">
    <location>
        <begin position="47"/>
        <end position="80"/>
    </location>
</feature>
<evidence type="ECO:0000313" key="3">
    <source>
        <dbReference type="EMBL" id="GAA4984454.1"/>
    </source>
</evidence>
<keyword evidence="2" id="KW-0472">Membrane</keyword>
<keyword evidence="2" id="KW-1133">Transmembrane helix</keyword>
<dbReference type="Proteomes" id="UP001501195">
    <property type="component" value="Unassembled WGS sequence"/>
</dbReference>
<organism evidence="3 4">
    <name type="scientific">Kineococcus glutinatus</name>
    <dbReference type="NCBI Taxonomy" id="1070872"/>
    <lineage>
        <taxon>Bacteria</taxon>
        <taxon>Bacillati</taxon>
        <taxon>Actinomycetota</taxon>
        <taxon>Actinomycetes</taxon>
        <taxon>Kineosporiales</taxon>
        <taxon>Kineosporiaceae</taxon>
        <taxon>Kineococcus</taxon>
    </lineage>
</organism>
<proteinExistence type="predicted"/>
<accession>A0ABP9I126</accession>
<gene>
    <name evidence="3" type="ORF">GCM10023225_24410</name>
</gene>
<dbReference type="RefSeq" id="WP_345712866.1">
    <property type="nucleotide sequence ID" value="NZ_BAABIL010000381.1"/>
</dbReference>
<evidence type="ECO:0000256" key="1">
    <source>
        <dbReference type="SAM" id="MobiDB-lite"/>
    </source>
</evidence>
<reference evidence="4" key="1">
    <citation type="journal article" date="2019" name="Int. J. Syst. Evol. Microbiol.">
        <title>The Global Catalogue of Microorganisms (GCM) 10K type strain sequencing project: providing services to taxonomists for standard genome sequencing and annotation.</title>
        <authorList>
            <consortium name="The Broad Institute Genomics Platform"/>
            <consortium name="The Broad Institute Genome Sequencing Center for Infectious Disease"/>
            <person name="Wu L."/>
            <person name="Ma J."/>
        </authorList>
    </citation>
    <scope>NUCLEOTIDE SEQUENCE [LARGE SCALE GENOMIC DNA]</scope>
    <source>
        <strain evidence="4">JCM 18126</strain>
    </source>
</reference>
<feature type="compositionally biased region" description="Basic residues" evidence="1">
    <location>
        <begin position="1"/>
        <end position="14"/>
    </location>
</feature>
<dbReference type="EMBL" id="BAABIL010000381">
    <property type="protein sequence ID" value="GAA4984454.1"/>
    <property type="molecule type" value="Genomic_DNA"/>
</dbReference>
<feature type="region of interest" description="Disordered" evidence="1">
    <location>
        <begin position="1"/>
        <end position="38"/>
    </location>
</feature>
<keyword evidence="4" id="KW-1185">Reference proteome</keyword>
<keyword evidence="2" id="KW-0812">Transmembrane</keyword>
<protein>
    <submittedName>
        <fullName evidence="3">Uncharacterized protein</fullName>
    </submittedName>
</protein>
<comment type="caution">
    <text evidence="3">The sequence shown here is derived from an EMBL/GenBank/DDBJ whole genome shotgun (WGS) entry which is preliminary data.</text>
</comment>
<feature type="transmembrane region" description="Helical" evidence="2">
    <location>
        <begin position="87"/>
        <end position="109"/>
    </location>
</feature>
<evidence type="ECO:0000256" key="2">
    <source>
        <dbReference type="SAM" id="Phobius"/>
    </source>
</evidence>
<name>A0ABP9I126_9ACTN</name>